<dbReference type="EMBL" id="RAPO01000002">
    <property type="protein sequence ID" value="RKD95166.1"/>
    <property type="molecule type" value="Genomic_DNA"/>
</dbReference>
<sequence>MVFTFVYKYANAALAAVHPGNAAGRLRNGPGPFEFESRLLETSHSIRGSGTATPLSAD</sequence>
<evidence type="ECO:0000313" key="2">
    <source>
        <dbReference type="Proteomes" id="UP000283805"/>
    </source>
</evidence>
<evidence type="ECO:0000313" key="1">
    <source>
        <dbReference type="EMBL" id="RKD95166.1"/>
    </source>
</evidence>
<proteinExistence type="predicted"/>
<organism evidence="1 2">
    <name type="scientific">Halopiger aswanensis</name>
    <dbReference type="NCBI Taxonomy" id="148449"/>
    <lineage>
        <taxon>Archaea</taxon>
        <taxon>Methanobacteriati</taxon>
        <taxon>Methanobacteriota</taxon>
        <taxon>Stenosarchaea group</taxon>
        <taxon>Halobacteria</taxon>
        <taxon>Halobacteriales</taxon>
        <taxon>Natrialbaceae</taxon>
        <taxon>Halopiger</taxon>
    </lineage>
</organism>
<keyword evidence="2" id="KW-1185">Reference proteome</keyword>
<dbReference type="AlphaFoldDB" id="A0A419WI91"/>
<protein>
    <submittedName>
        <fullName evidence="1">Uncharacterized protein</fullName>
    </submittedName>
</protein>
<name>A0A419WI91_9EURY</name>
<reference evidence="1 2" key="1">
    <citation type="submission" date="2018-09" db="EMBL/GenBank/DDBJ databases">
        <title>Genomic Encyclopedia of Archaeal and Bacterial Type Strains, Phase II (KMG-II): from individual species to whole genera.</title>
        <authorList>
            <person name="Goeker M."/>
        </authorList>
    </citation>
    <scope>NUCLEOTIDE SEQUENCE [LARGE SCALE GENOMIC DNA]</scope>
    <source>
        <strain evidence="1 2">DSM 13151</strain>
    </source>
</reference>
<comment type="caution">
    <text evidence="1">The sequence shown here is derived from an EMBL/GenBank/DDBJ whole genome shotgun (WGS) entry which is preliminary data.</text>
</comment>
<accession>A0A419WI91</accession>
<dbReference type="Proteomes" id="UP000283805">
    <property type="component" value="Unassembled WGS sequence"/>
</dbReference>
<gene>
    <name evidence="1" type="ORF">ATJ93_2017</name>
</gene>